<proteinExistence type="predicted"/>
<gene>
    <name evidence="1" type="ORF">H9L23_06210</name>
</gene>
<dbReference type="Proteomes" id="UP000515806">
    <property type="component" value="Chromosome"/>
</dbReference>
<dbReference type="EMBL" id="CP060723">
    <property type="protein sequence ID" value="QNN43684.1"/>
    <property type="molecule type" value="Genomic_DNA"/>
</dbReference>
<organism evidence="1 2">
    <name type="scientific">Pedobacter roseus</name>
    <dbReference type="NCBI Taxonomy" id="336820"/>
    <lineage>
        <taxon>Bacteria</taxon>
        <taxon>Pseudomonadati</taxon>
        <taxon>Bacteroidota</taxon>
        <taxon>Sphingobacteriia</taxon>
        <taxon>Sphingobacteriales</taxon>
        <taxon>Sphingobacteriaceae</taxon>
        <taxon>Pedobacter</taxon>
    </lineage>
</organism>
<sequence>MHTFSEIPTLALRGCLKCPKCHRSLSGSSSKGKNKHFTYYHCTSACGIRYRSEKVNEDFTIELLAYLPRNGYEEIFIETISDAYHNQVGSILDERKAYSAQIRECNKKIERARDLLLDNALDAVDFRTIKVEGNEKIVILESKLAELNTKNKAVLNIKPIAERAINNLTNLDLFYENSSVEGKRYLISCLFPEKMEYNGDRYRTPQVNEIAQHIYLKNKELEAKKMGRKSSEKTSSHWGG</sequence>
<dbReference type="AlphaFoldDB" id="A0A7G9QK09"/>
<evidence type="ECO:0000313" key="2">
    <source>
        <dbReference type="Proteomes" id="UP000515806"/>
    </source>
</evidence>
<dbReference type="RefSeq" id="WP_187594148.1">
    <property type="nucleotide sequence ID" value="NZ_CP060723.1"/>
</dbReference>
<dbReference type="KEGG" id="proe:H9L23_06210"/>
<evidence type="ECO:0000313" key="1">
    <source>
        <dbReference type="EMBL" id="QNN43684.1"/>
    </source>
</evidence>
<name>A0A7G9QK09_9SPHI</name>
<reference evidence="1 2" key="1">
    <citation type="submission" date="2020-08" db="EMBL/GenBank/DDBJ databases">
        <title>Genome sequence of Pedobacter roseus KACC 11594T.</title>
        <authorList>
            <person name="Hyun D.-W."/>
            <person name="Bae J.-W."/>
        </authorList>
    </citation>
    <scope>NUCLEOTIDE SEQUENCE [LARGE SCALE GENOMIC DNA]</scope>
    <source>
        <strain evidence="1 2">KACC 11594</strain>
    </source>
</reference>
<accession>A0A7G9QK09</accession>
<evidence type="ECO:0008006" key="3">
    <source>
        <dbReference type="Google" id="ProtNLM"/>
    </source>
</evidence>
<keyword evidence="2" id="KW-1185">Reference proteome</keyword>
<protein>
    <recommendedName>
        <fullName evidence="3">Recombinase zinc beta ribbon domain-containing protein</fullName>
    </recommendedName>
</protein>